<dbReference type="InterPro" id="IPR036396">
    <property type="entry name" value="Cyt_P450_sf"/>
</dbReference>
<dbReference type="InterPro" id="IPR017972">
    <property type="entry name" value="Cyt_P450_CS"/>
</dbReference>
<evidence type="ECO:0000256" key="1">
    <source>
        <dbReference type="ARBA" id="ARBA00001971"/>
    </source>
</evidence>
<evidence type="ECO:0000256" key="4">
    <source>
        <dbReference type="ARBA" id="ARBA00022723"/>
    </source>
</evidence>
<organism evidence="9 10">
    <name type="scientific">Cladobotryum mycophilum</name>
    <dbReference type="NCBI Taxonomy" id="491253"/>
    <lineage>
        <taxon>Eukaryota</taxon>
        <taxon>Fungi</taxon>
        <taxon>Dikarya</taxon>
        <taxon>Ascomycota</taxon>
        <taxon>Pezizomycotina</taxon>
        <taxon>Sordariomycetes</taxon>
        <taxon>Hypocreomycetidae</taxon>
        <taxon>Hypocreales</taxon>
        <taxon>Hypocreaceae</taxon>
        <taxon>Cladobotryum</taxon>
    </lineage>
</organism>
<comment type="cofactor">
    <cofactor evidence="1">
        <name>heme</name>
        <dbReference type="ChEBI" id="CHEBI:30413"/>
    </cofactor>
</comment>
<keyword evidence="3 8" id="KW-0349">Heme</keyword>
<dbReference type="Proteomes" id="UP001338125">
    <property type="component" value="Unassembled WGS sequence"/>
</dbReference>
<sequence length="529" mass="59744">MFAEQFILALIGLLVYYFIYRKKNGPSLPPGPKPLPIVGNLYDLPPPGVPEYRHWLKLRDQYGPISSVTVLGQPLIIIQDRKAAHDIFDKMWLKTSARPKFEFADKLCGYEKILTSSPYDSNFRRQRKCIDHQIGSVALASKFGSIQEVEARRLLLRCLNDPHNIHKHFRTEAGAIILKVAYGYSIEPEGVDPLVELIDNMMTNFSVAFVPLAWVVDTIPALQHLPDWLPGTGFKKTARQMKKVLQSAAGVPYSFVRQQMANGVNRPSYVSELLEHYGNGNAGDLQIDHEDEEAIIWTAALMYGGGADTTVSSLSSFILAMILFPEVQRKAQEEIDRVVGDRLPKFEDQSKLPYIQAILKETARWFPVTPIPTSHAADEDIIYNGYLIPKGAILVPATWHILHDPETYSNPSSFEPERFLAPRNEPDARPQAFGYGRRRCPGRWLAESSLFMTITMMLFAFKISKPVDENGVETEPQVKERPGIINHPGNFPCTIVPRSARHAELIRSVELDHPWERSDSSVLDMQATR</sequence>
<dbReference type="GO" id="GO:0004497">
    <property type="term" value="F:monooxygenase activity"/>
    <property type="evidence" value="ECO:0007669"/>
    <property type="project" value="UniProtKB-KW"/>
</dbReference>
<dbReference type="CDD" id="cd11065">
    <property type="entry name" value="CYP64-like"/>
    <property type="match status" value="1"/>
</dbReference>
<accession>A0ABR0SRF6</accession>
<evidence type="ECO:0000256" key="7">
    <source>
        <dbReference type="ARBA" id="ARBA00023033"/>
    </source>
</evidence>
<dbReference type="PANTHER" id="PTHR46300:SF7">
    <property type="entry name" value="P450, PUTATIVE (EUROFUNG)-RELATED"/>
    <property type="match status" value="1"/>
</dbReference>
<dbReference type="Gene3D" id="1.10.630.10">
    <property type="entry name" value="Cytochrome P450"/>
    <property type="match status" value="1"/>
</dbReference>
<comment type="similarity">
    <text evidence="2 8">Belongs to the cytochrome P450 family.</text>
</comment>
<dbReference type="PRINTS" id="PR00463">
    <property type="entry name" value="EP450I"/>
</dbReference>
<evidence type="ECO:0000256" key="8">
    <source>
        <dbReference type="RuleBase" id="RU000461"/>
    </source>
</evidence>
<dbReference type="Pfam" id="PF00067">
    <property type="entry name" value="p450"/>
    <property type="match status" value="1"/>
</dbReference>
<keyword evidence="5 8" id="KW-0560">Oxidoreductase</keyword>
<dbReference type="PANTHER" id="PTHR46300">
    <property type="entry name" value="P450, PUTATIVE (EUROFUNG)-RELATED-RELATED"/>
    <property type="match status" value="1"/>
</dbReference>
<evidence type="ECO:0000256" key="3">
    <source>
        <dbReference type="ARBA" id="ARBA00022617"/>
    </source>
</evidence>
<evidence type="ECO:0000256" key="2">
    <source>
        <dbReference type="ARBA" id="ARBA00010617"/>
    </source>
</evidence>
<name>A0ABR0SRF6_9HYPO</name>
<dbReference type="SUPFAM" id="SSF48264">
    <property type="entry name" value="Cytochrome P450"/>
    <property type="match status" value="1"/>
</dbReference>
<proteinExistence type="inferred from homology"/>
<keyword evidence="6 8" id="KW-0408">Iron</keyword>
<reference evidence="9 10" key="1">
    <citation type="submission" date="2024-01" db="EMBL/GenBank/DDBJ databases">
        <title>Complete genome of Cladobotryum mycophilum ATHUM6906.</title>
        <authorList>
            <person name="Christinaki A.C."/>
            <person name="Myridakis A.I."/>
            <person name="Kouvelis V.N."/>
        </authorList>
    </citation>
    <scope>NUCLEOTIDE SEQUENCE [LARGE SCALE GENOMIC DNA]</scope>
    <source>
        <strain evidence="9 10">ATHUM6906</strain>
    </source>
</reference>
<keyword evidence="7 8" id="KW-0503">Monooxygenase</keyword>
<dbReference type="EMBL" id="JAVFKD010000004">
    <property type="protein sequence ID" value="KAK5994753.1"/>
    <property type="molecule type" value="Genomic_DNA"/>
</dbReference>
<evidence type="ECO:0000313" key="10">
    <source>
        <dbReference type="Proteomes" id="UP001338125"/>
    </source>
</evidence>
<protein>
    <submittedName>
        <fullName evidence="9">Cytochrome P450 monooxygenase CLM2</fullName>
    </submittedName>
</protein>
<dbReference type="PRINTS" id="PR00385">
    <property type="entry name" value="P450"/>
</dbReference>
<dbReference type="InterPro" id="IPR001128">
    <property type="entry name" value="Cyt_P450"/>
</dbReference>
<comment type="caution">
    <text evidence="9">The sequence shown here is derived from an EMBL/GenBank/DDBJ whole genome shotgun (WGS) entry which is preliminary data.</text>
</comment>
<evidence type="ECO:0000313" key="9">
    <source>
        <dbReference type="EMBL" id="KAK5994753.1"/>
    </source>
</evidence>
<keyword evidence="4 8" id="KW-0479">Metal-binding</keyword>
<evidence type="ECO:0000256" key="6">
    <source>
        <dbReference type="ARBA" id="ARBA00023004"/>
    </source>
</evidence>
<evidence type="ECO:0000256" key="5">
    <source>
        <dbReference type="ARBA" id="ARBA00023002"/>
    </source>
</evidence>
<dbReference type="InterPro" id="IPR002401">
    <property type="entry name" value="Cyt_P450_E_grp-I"/>
</dbReference>
<dbReference type="InterPro" id="IPR050364">
    <property type="entry name" value="Cytochrome_P450_fung"/>
</dbReference>
<dbReference type="PROSITE" id="PS00086">
    <property type="entry name" value="CYTOCHROME_P450"/>
    <property type="match status" value="1"/>
</dbReference>
<gene>
    <name evidence="9" type="ORF">PT974_03136</name>
</gene>
<keyword evidence="10" id="KW-1185">Reference proteome</keyword>